<feature type="region of interest" description="Disordered" evidence="1">
    <location>
        <begin position="1"/>
        <end position="23"/>
    </location>
</feature>
<evidence type="ECO:0000256" key="1">
    <source>
        <dbReference type="SAM" id="MobiDB-lite"/>
    </source>
</evidence>
<dbReference type="AlphaFoldDB" id="A0A8K1GG73"/>
<evidence type="ECO:0000313" key="3">
    <source>
        <dbReference type="Proteomes" id="UP000796761"/>
    </source>
</evidence>
<evidence type="ECO:0000313" key="2">
    <source>
        <dbReference type="EMBL" id="TRZ18246.1"/>
    </source>
</evidence>
<gene>
    <name evidence="2" type="ORF">HGM15179_008912</name>
</gene>
<dbReference type="EMBL" id="SWJQ01000229">
    <property type="protein sequence ID" value="TRZ18246.1"/>
    <property type="molecule type" value="Genomic_DNA"/>
</dbReference>
<proteinExistence type="predicted"/>
<reference evidence="2" key="1">
    <citation type="submission" date="2019-04" db="EMBL/GenBank/DDBJ databases">
        <title>Genome assembly of Zosterops borbonicus 15179.</title>
        <authorList>
            <person name="Leroy T."/>
            <person name="Anselmetti Y."/>
            <person name="Tilak M.-K."/>
            <person name="Nabholz B."/>
        </authorList>
    </citation>
    <scope>NUCLEOTIDE SEQUENCE</scope>
    <source>
        <strain evidence="2">HGM_15179</strain>
        <tissue evidence="2">Muscle</tissue>
    </source>
</reference>
<comment type="caution">
    <text evidence="2">The sequence shown here is derived from an EMBL/GenBank/DDBJ whole genome shotgun (WGS) entry which is preliminary data.</text>
</comment>
<dbReference type="Proteomes" id="UP000796761">
    <property type="component" value="Unassembled WGS sequence"/>
</dbReference>
<name>A0A8K1GG73_9PASS</name>
<protein>
    <submittedName>
        <fullName evidence="2">Uncharacterized protein</fullName>
    </submittedName>
</protein>
<accession>A0A8K1GG73</accession>
<keyword evidence="3" id="KW-1185">Reference proteome</keyword>
<sequence>MLKDKEIGGQEKPGWDKTDGTASHTLDSSSASLLLVNTGLCHWTAGTWLQFTGDSMIGKNKELEHYGERCREFGNRYAKGKRESKNINMEELDDRKLQGRVNVEEARKVRNCRGGNKQDIEVEEKERFIEN</sequence>
<organism evidence="2 3">
    <name type="scientific">Zosterops borbonicus</name>
    <dbReference type="NCBI Taxonomy" id="364589"/>
    <lineage>
        <taxon>Eukaryota</taxon>
        <taxon>Metazoa</taxon>
        <taxon>Chordata</taxon>
        <taxon>Craniata</taxon>
        <taxon>Vertebrata</taxon>
        <taxon>Euteleostomi</taxon>
        <taxon>Archelosauria</taxon>
        <taxon>Archosauria</taxon>
        <taxon>Dinosauria</taxon>
        <taxon>Saurischia</taxon>
        <taxon>Theropoda</taxon>
        <taxon>Coelurosauria</taxon>
        <taxon>Aves</taxon>
        <taxon>Neognathae</taxon>
        <taxon>Neoaves</taxon>
        <taxon>Telluraves</taxon>
        <taxon>Australaves</taxon>
        <taxon>Passeriformes</taxon>
        <taxon>Sylvioidea</taxon>
        <taxon>Zosteropidae</taxon>
        <taxon>Zosterops</taxon>
    </lineage>
</organism>
<feature type="compositionally biased region" description="Basic and acidic residues" evidence="1">
    <location>
        <begin position="1"/>
        <end position="19"/>
    </location>
</feature>